<sequence length="53" mass="6297">MEKKKNNNIEFNFSWFAIIIAIIIMAFVTTVLIFLYLKYDINILDFTGLHQNL</sequence>
<dbReference type="Proteomes" id="UP000005055">
    <property type="component" value="Unassembled WGS sequence"/>
</dbReference>
<keyword evidence="3" id="KW-1185">Reference proteome</keyword>
<protein>
    <submittedName>
        <fullName evidence="2">Uncharacterized protein</fullName>
    </submittedName>
</protein>
<keyword evidence="1" id="KW-0812">Transmembrane</keyword>
<evidence type="ECO:0000256" key="1">
    <source>
        <dbReference type="SAM" id="Phobius"/>
    </source>
</evidence>
<comment type="caution">
    <text evidence="2">The sequence shown here is derived from an EMBL/GenBank/DDBJ whole genome shotgun (WGS) entry which is preliminary data.</text>
</comment>
<organism evidence="2 3">
    <name type="scientific">Mycoplasmopsis anatis 1340</name>
    <dbReference type="NCBI Taxonomy" id="1034808"/>
    <lineage>
        <taxon>Bacteria</taxon>
        <taxon>Bacillati</taxon>
        <taxon>Mycoplasmatota</taxon>
        <taxon>Mycoplasmoidales</taxon>
        <taxon>Metamycoplasmataceae</taxon>
        <taxon>Mycoplasmopsis</taxon>
    </lineage>
</organism>
<name>F9QCW3_9BACT</name>
<accession>F9QCW3</accession>
<dbReference type="EMBL" id="AFVJ01000013">
    <property type="protein sequence ID" value="EGS29397.1"/>
    <property type="molecule type" value="Genomic_DNA"/>
</dbReference>
<proteinExistence type="predicted"/>
<evidence type="ECO:0000313" key="2">
    <source>
        <dbReference type="EMBL" id="EGS29397.1"/>
    </source>
</evidence>
<dbReference type="STRING" id="1034808.GIG_01339"/>
<reference evidence="2 3" key="1">
    <citation type="journal article" date="2011" name="J. Bacteriol.">
        <title>Genome Sequence of Duck Pathogen Mycoplasma anatis Strain 1340.</title>
        <authorList>
            <person name="Guo Z."/>
            <person name="Chen P."/>
            <person name="Ren P."/>
            <person name="Kuang S."/>
            <person name="Zhou Z."/>
            <person name="Li Z."/>
            <person name="Liu M."/>
            <person name="Shi D."/>
            <person name="Xiao Y."/>
            <person name="Wang X."/>
            <person name="Zhou R."/>
            <person name="Jin H."/>
            <person name="Bi D."/>
        </authorList>
    </citation>
    <scope>NUCLEOTIDE SEQUENCE [LARGE SCALE GENOMIC DNA]</scope>
    <source>
        <strain evidence="2 3">1340</strain>
    </source>
</reference>
<keyword evidence="1" id="KW-0472">Membrane</keyword>
<keyword evidence="1" id="KW-1133">Transmembrane helix</keyword>
<gene>
    <name evidence="2" type="ORF">GIG_01339</name>
</gene>
<dbReference type="AlphaFoldDB" id="F9QCW3"/>
<feature type="transmembrane region" description="Helical" evidence="1">
    <location>
        <begin position="12"/>
        <end position="37"/>
    </location>
</feature>
<evidence type="ECO:0000313" key="3">
    <source>
        <dbReference type="Proteomes" id="UP000005055"/>
    </source>
</evidence>